<sequence>MPLVLACSIAVLSSIYAQQPHPTGGAAFVSFHDRLYVQGGDLGGGNLVNQFYALDLSRGWQTSRPVWAALPSGPINAYHSGGFSAEMNSFVTFGREAGSPYTTANFINIFSTSTGSWIGTGSTMITDPTRRDMVIASDPAPGGQIYVIGGDAGQSGAGRSNVLDIYNLKSSVVSETNVPLPGPQYLQGGGATWLSNRNSMLIVGGLFDNFEVNTVYMYTPGSGSSGSNTNYDEDGSQVAVFGGFVNRSSTSDHSVYFLDTRTWSWTVSTYNSVRGRSYSACAFSENQFIVWGGFYQNPTSTPNNLPSVEESTMVYSLDSQSWVSTFVPSVSSPESSSNSHSGSSGSRNNNSNNSNNSNDNSDLSDPKGKSVGLVLAIAAAGAILALVITGGAIFVIRKRNRRRRNNSNGTRPSTSQNGVAPMPTSNPYHSKKWDQKSLTGLEAGNMMPSSGNGELVMTGDSHPHSSYTNWENRGSISSHREDDMGTTTTTTTNPMMGITQTTIVATPKNGSKSAGKSYTGAGRRGSDQYLERPSFSHSVTTFTKDSWSESQQNLGNQQQNLEQEFEEKSQGTFYPISVEREYR</sequence>
<evidence type="ECO:0000256" key="2">
    <source>
        <dbReference type="ARBA" id="ARBA00023004"/>
    </source>
</evidence>
<dbReference type="Gene3D" id="2.120.10.80">
    <property type="entry name" value="Kelch-type beta propeller"/>
    <property type="match status" value="2"/>
</dbReference>
<feature type="compositionally biased region" description="Polar residues" evidence="3">
    <location>
        <begin position="535"/>
        <end position="545"/>
    </location>
</feature>
<evidence type="ECO:0000256" key="5">
    <source>
        <dbReference type="SAM" id="SignalP"/>
    </source>
</evidence>
<keyword evidence="4" id="KW-0812">Transmembrane</keyword>
<evidence type="ECO:0000256" key="4">
    <source>
        <dbReference type="SAM" id="Phobius"/>
    </source>
</evidence>
<dbReference type="Proteomes" id="UP000749646">
    <property type="component" value="Unassembled WGS sequence"/>
</dbReference>
<keyword evidence="7" id="KW-1185">Reference proteome</keyword>
<protein>
    <recommendedName>
        <fullName evidence="8">Galactose oxidase</fullName>
    </recommendedName>
</protein>
<feature type="region of interest" description="Disordered" evidence="3">
    <location>
        <begin position="403"/>
        <end position="494"/>
    </location>
</feature>
<evidence type="ECO:0008006" key="8">
    <source>
        <dbReference type="Google" id="ProtNLM"/>
    </source>
</evidence>
<dbReference type="PANTHER" id="PTHR47435">
    <property type="entry name" value="KELCH REPEAT PROTEIN (AFU_ORTHOLOGUE AFUA_5G12780)"/>
    <property type="match status" value="1"/>
</dbReference>
<keyword evidence="4" id="KW-1133">Transmembrane helix</keyword>
<accession>A0A9P6MAA4</accession>
<feature type="chain" id="PRO_5040500246" description="Galactose oxidase" evidence="5">
    <location>
        <begin position="18"/>
        <end position="583"/>
    </location>
</feature>
<keyword evidence="2" id="KW-0408">Iron</keyword>
<feature type="compositionally biased region" description="Low complexity" evidence="3">
    <location>
        <begin position="485"/>
        <end position="494"/>
    </location>
</feature>
<keyword evidence="1" id="KW-0677">Repeat</keyword>
<organism evidence="6 7">
    <name type="scientific">Modicella reniformis</name>
    <dbReference type="NCBI Taxonomy" id="1440133"/>
    <lineage>
        <taxon>Eukaryota</taxon>
        <taxon>Fungi</taxon>
        <taxon>Fungi incertae sedis</taxon>
        <taxon>Mucoromycota</taxon>
        <taxon>Mortierellomycotina</taxon>
        <taxon>Mortierellomycetes</taxon>
        <taxon>Mortierellales</taxon>
        <taxon>Mortierellaceae</taxon>
        <taxon>Modicella</taxon>
    </lineage>
</organism>
<proteinExistence type="predicted"/>
<keyword evidence="4" id="KW-0472">Membrane</keyword>
<name>A0A9P6MAA4_9FUNG</name>
<feature type="compositionally biased region" description="Low complexity" evidence="3">
    <location>
        <begin position="329"/>
        <end position="363"/>
    </location>
</feature>
<keyword evidence="5" id="KW-0732">Signal</keyword>
<evidence type="ECO:0000256" key="1">
    <source>
        <dbReference type="ARBA" id="ARBA00022737"/>
    </source>
</evidence>
<evidence type="ECO:0000313" key="6">
    <source>
        <dbReference type="EMBL" id="KAF9984419.1"/>
    </source>
</evidence>
<feature type="transmembrane region" description="Helical" evidence="4">
    <location>
        <begin position="371"/>
        <end position="396"/>
    </location>
</feature>
<comment type="caution">
    <text evidence="6">The sequence shown here is derived from an EMBL/GenBank/DDBJ whole genome shotgun (WGS) entry which is preliminary data.</text>
</comment>
<gene>
    <name evidence="6" type="ORF">BGZ65_000421</name>
</gene>
<reference evidence="6" key="1">
    <citation type="journal article" date="2020" name="Fungal Divers.">
        <title>Resolving the Mortierellaceae phylogeny through synthesis of multi-gene phylogenetics and phylogenomics.</title>
        <authorList>
            <person name="Vandepol N."/>
            <person name="Liber J."/>
            <person name="Desiro A."/>
            <person name="Na H."/>
            <person name="Kennedy M."/>
            <person name="Barry K."/>
            <person name="Grigoriev I.V."/>
            <person name="Miller A.N."/>
            <person name="O'Donnell K."/>
            <person name="Stajich J.E."/>
            <person name="Bonito G."/>
        </authorList>
    </citation>
    <scope>NUCLEOTIDE SEQUENCE</scope>
    <source>
        <strain evidence="6">MES-2147</strain>
    </source>
</reference>
<feature type="region of interest" description="Disordered" evidence="3">
    <location>
        <begin position="328"/>
        <end position="367"/>
    </location>
</feature>
<feature type="compositionally biased region" description="Polar residues" evidence="3">
    <location>
        <begin position="464"/>
        <end position="477"/>
    </location>
</feature>
<evidence type="ECO:0000313" key="7">
    <source>
        <dbReference type="Proteomes" id="UP000749646"/>
    </source>
</evidence>
<dbReference type="AlphaFoldDB" id="A0A9P6MAA4"/>
<dbReference type="EMBL" id="JAAAHW010003387">
    <property type="protein sequence ID" value="KAF9984419.1"/>
    <property type="molecule type" value="Genomic_DNA"/>
</dbReference>
<evidence type="ECO:0000256" key="3">
    <source>
        <dbReference type="SAM" id="MobiDB-lite"/>
    </source>
</evidence>
<dbReference type="GO" id="GO:0019760">
    <property type="term" value="P:glucosinolate metabolic process"/>
    <property type="evidence" value="ECO:0007669"/>
    <property type="project" value="UniProtKB-ARBA"/>
</dbReference>
<feature type="compositionally biased region" description="Polar residues" evidence="3">
    <location>
        <begin position="412"/>
        <end position="428"/>
    </location>
</feature>
<dbReference type="SUPFAM" id="SSF117281">
    <property type="entry name" value="Kelch motif"/>
    <property type="match status" value="2"/>
</dbReference>
<feature type="signal peptide" evidence="5">
    <location>
        <begin position="1"/>
        <end position="17"/>
    </location>
</feature>
<dbReference type="InterPro" id="IPR015915">
    <property type="entry name" value="Kelch-typ_b-propeller"/>
</dbReference>
<dbReference type="OrthoDB" id="432528at2759"/>
<feature type="compositionally biased region" description="Low complexity" evidence="3">
    <location>
        <begin position="548"/>
        <end position="562"/>
    </location>
</feature>
<feature type="region of interest" description="Disordered" evidence="3">
    <location>
        <begin position="506"/>
        <end position="583"/>
    </location>
</feature>
<dbReference type="PANTHER" id="PTHR47435:SF4">
    <property type="entry name" value="KELCH REPEAT PROTEIN (AFU_ORTHOLOGUE AFUA_5G12780)"/>
    <property type="match status" value="1"/>
</dbReference>